<evidence type="ECO:0000313" key="3">
    <source>
        <dbReference type="Proteomes" id="UP001595733"/>
    </source>
</evidence>
<dbReference type="InterPro" id="IPR012347">
    <property type="entry name" value="Ferritin-like"/>
</dbReference>
<keyword evidence="1" id="KW-0175">Coiled coil</keyword>
<dbReference type="Gene3D" id="1.20.1260.10">
    <property type="match status" value="1"/>
</dbReference>
<dbReference type="InterPro" id="IPR021617">
    <property type="entry name" value="DUF3231"/>
</dbReference>
<accession>A0ABV8UXZ7</accession>
<dbReference type="RefSeq" id="WP_378141923.1">
    <property type="nucleotide sequence ID" value="NZ_JBHSEF010000023.1"/>
</dbReference>
<gene>
    <name evidence="2" type="ORF">ACFO0S_10315</name>
</gene>
<comment type="caution">
    <text evidence="2">The sequence shown here is derived from an EMBL/GenBank/DDBJ whole genome shotgun (WGS) entry which is preliminary data.</text>
</comment>
<protein>
    <submittedName>
        <fullName evidence="2">DUF3231 family protein</fullName>
    </submittedName>
</protein>
<dbReference type="EMBL" id="JBHSEF010000023">
    <property type="protein sequence ID" value="MFC4355443.1"/>
    <property type="molecule type" value="Genomic_DNA"/>
</dbReference>
<feature type="coiled-coil region" evidence="1">
    <location>
        <begin position="44"/>
        <end position="71"/>
    </location>
</feature>
<organism evidence="2 3">
    <name type="scientific">Chryseomicrobium palamuruense</name>
    <dbReference type="NCBI Taxonomy" id="682973"/>
    <lineage>
        <taxon>Bacteria</taxon>
        <taxon>Bacillati</taxon>
        <taxon>Bacillota</taxon>
        <taxon>Bacilli</taxon>
        <taxon>Bacillales</taxon>
        <taxon>Caryophanaceae</taxon>
        <taxon>Chryseomicrobium</taxon>
    </lineage>
</organism>
<dbReference type="Proteomes" id="UP001595733">
    <property type="component" value="Unassembled WGS sequence"/>
</dbReference>
<proteinExistence type="predicted"/>
<evidence type="ECO:0000313" key="2">
    <source>
        <dbReference type="EMBL" id="MFC4355443.1"/>
    </source>
</evidence>
<evidence type="ECO:0000256" key="1">
    <source>
        <dbReference type="SAM" id="Coils"/>
    </source>
</evidence>
<dbReference type="Pfam" id="PF11553">
    <property type="entry name" value="DUF3231"/>
    <property type="match status" value="1"/>
</dbReference>
<reference evidence="3" key="1">
    <citation type="journal article" date="2019" name="Int. J. Syst. Evol. Microbiol.">
        <title>The Global Catalogue of Microorganisms (GCM) 10K type strain sequencing project: providing services to taxonomists for standard genome sequencing and annotation.</title>
        <authorList>
            <consortium name="The Broad Institute Genomics Platform"/>
            <consortium name="The Broad Institute Genome Sequencing Center for Infectious Disease"/>
            <person name="Wu L."/>
            <person name="Ma J."/>
        </authorList>
    </citation>
    <scope>NUCLEOTIDE SEQUENCE [LARGE SCALE GENOMIC DNA]</scope>
    <source>
        <strain evidence="3">CCUG 50353</strain>
    </source>
</reference>
<sequence>MGILSGNPSKEPLHVGEITGIWAYLLSTNGLLRLYETLNNHAGDDDLKRELQDLHKTMEEETVKLTQLLKENGIPLPPETPERPVADAETIPPGARVLDPEIANTVSMNLGQGLVSCSMVMGQCVREDVAMLFGQFHASKALAGAKWLRLMKEKAWLITPPLQPQLSTAKKA</sequence>
<name>A0ABV8UXZ7_9BACL</name>
<keyword evidence="3" id="KW-1185">Reference proteome</keyword>